<evidence type="ECO:0000313" key="3">
    <source>
        <dbReference type="EMBL" id="KAA8914608.1"/>
    </source>
</evidence>
<dbReference type="AlphaFoldDB" id="A0A5J5FBG7"/>
<gene>
    <name evidence="3" type="ORF">FN846DRAFT_477585</name>
</gene>
<dbReference type="Pfam" id="PF12709">
    <property type="entry name" value="Fungal_TACC"/>
    <property type="match status" value="1"/>
</dbReference>
<keyword evidence="4" id="KW-1185">Reference proteome</keyword>
<feature type="compositionally biased region" description="Polar residues" evidence="2">
    <location>
        <begin position="158"/>
        <end position="186"/>
    </location>
</feature>
<protein>
    <submittedName>
        <fullName evidence="3">Central kinetochore-associated-domain-containing protein</fullName>
    </submittedName>
</protein>
<dbReference type="InParanoid" id="A0A5J5FBG7"/>
<dbReference type="OrthoDB" id="5367584at2759"/>
<evidence type="ECO:0000256" key="2">
    <source>
        <dbReference type="SAM" id="MobiDB-lite"/>
    </source>
</evidence>
<dbReference type="EMBL" id="VXIS01000004">
    <property type="protein sequence ID" value="KAA8914608.1"/>
    <property type="molecule type" value="Genomic_DNA"/>
</dbReference>
<feature type="region of interest" description="Disordered" evidence="2">
    <location>
        <begin position="1"/>
        <end position="43"/>
    </location>
</feature>
<dbReference type="InterPro" id="IPR024312">
    <property type="entry name" value="TACC_fungi"/>
</dbReference>
<reference evidence="3 4" key="1">
    <citation type="submission" date="2019-09" db="EMBL/GenBank/DDBJ databases">
        <title>Draft genome of the ectomycorrhizal ascomycete Sphaerosporella brunnea.</title>
        <authorList>
            <consortium name="DOE Joint Genome Institute"/>
            <person name="Benucci G.M."/>
            <person name="Marozzi G."/>
            <person name="Antonielli L."/>
            <person name="Sanchez S."/>
            <person name="Marco P."/>
            <person name="Wang X."/>
            <person name="Falini L.B."/>
            <person name="Barry K."/>
            <person name="Haridas S."/>
            <person name="Lipzen A."/>
            <person name="Labutti K."/>
            <person name="Grigoriev I.V."/>
            <person name="Murat C."/>
            <person name="Martin F."/>
            <person name="Albertini E."/>
            <person name="Donnini D."/>
            <person name="Bonito G."/>
        </authorList>
    </citation>
    <scope>NUCLEOTIDE SEQUENCE [LARGE SCALE GENOMIC DNA]</scope>
    <source>
        <strain evidence="3 4">Sb_GMNB300</strain>
    </source>
</reference>
<feature type="compositionally biased region" description="Polar residues" evidence="2">
    <location>
        <begin position="106"/>
        <end position="125"/>
    </location>
</feature>
<dbReference type="Proteomes" id="UP000326924">
    <property type="component" value="Unassembled WGS sequence"/>
</dbReference>
<feature type="compositionally biased region" description="Low complexity" evidence="2">
    <location>
        <begin position="138"/>
        <end position="157"/>
    </location>
</feature>
<feature type="region of interest" description="Disordered" evidence="2">
    <location>
        <begin position="61"/>
        <end position="221"/>
    </location>
</feature>
<comment type="caution">
    <text evidence="3">The sequence shown here is derived from an EMBL/GenBank/DDBJ whole genome shotgun (WGS) entry which is preliminary data.</text>
</comment>
<name>A0A5J5FBG7_9PEZI</name>
<organism evidence="3 4">
    <name type="scientific">Sphaerosporella brunnea</name>
    <dbReference type="NCBI Taxonomy" id="1250544"/>
    <lineage>
        <taxon>Eukaryota</taxon>
        <taxon>Fungi</taxon>
        <taxon>Dikarya</taxon>
        <taxon>Ascomycota</taxon>
        <taxon>Pezizomycotina</taxon>
        <taxon>Pezizomycetes</taxon>
        <taxon>Pezizales</taxon>
        <taxon>Pyronemataceae</taxon>
        <taxon>Sphaerosporella</taxon>
    </lineage>
</organism>
<evidence type="ECO:0000256" key="1">
    <source>
        <dbReference type="SAM" id="Coils"/>
    </source>
</evidence>
<keyword evidence="1" id="KW-0175">Coiled coil</keyword>
<feature type="coiled-coil region" evidence="1">
    <location>
        <begin position="350"/>
        <end position="566"/>
    </location>
</feature>
<sequence>MQTPAVKMAPSSPFIDFSPVANMGPREPSPLKPSSFNEDPLENGDALSICSNFSDLASAAYMTRSPEKEKPTVPATPTKSPVKAAPQTPRRSPSKAKAAATPRTAVPSTPTNASPRKIANATSRTAAVRATPRSVRTSQASPKASPKAPASVKASQAGSSLSSPRTPKANGDQTQNLLLDFTTQFDKITRPDVGDDNTPGRRRAQSSPRKMSSSALPPATPTESRFFTLLDFTPGPLATPRSIPSITPREVEEIRADYNTKVSLLAAQLNGKEAEADGLRTAVEKSEARCVELSNTVKEQAGKFETERESWLHVKTELGELFEAEKTEKATISMLLMEKETVVEHLHEELTSKDTEVTNLKKRLRDTEDELERTREEVIRIKTEFSAAAQTPVAPLNAPEPTPAPAIFDEEAANKRTQEELERVARELHNLYKTKHETKVAALKKSYESRWEKKVLALQQQVEALTKRNEELTKELDEKNAEQLTADMSFAPVTVGSSTGSMNDDEKEKEIAKAKEEAAKAKEEADKLKARDEEVVARLEAMEKQLEEEQQERKEVLALAEELMAIHAKLIPSPPPPRQQEKIEEVKAIVEEKTPTSSAGGLRSNIEKMGMGAKRAQMKAGLAQGAGSVSGTPARVVPTTVKEAKEKEAMEGEAPA</sequence>
<feature type="compositionally biased region" description="Polar residues" evidence="2">
    <location>
        <begin position="205"/>
        <end position="221"/>
    </location>
</feature>
<accession>A0A5J5FBG7</accession>
<evidence type="ECO:0000313" key="4">
    <source>
        <dbReference type="Proteomes" id="UP000326924"/>
    </source>
</evidence>
<proteinExistence type="predicted"/>
<feature type="region of interest" description="Disordered" evidence="2">
    <location>
        <begin position="617"/>
        <end position="656"/>
    </location>
</feature>